<evidence type="ECO:0000313" key="2">
    <source>
        <dbReference type="Proteomes" id="UP001501742"/>
    </source>
</evidence>
<comment type="caution">
    <text evidence="1">The sequence shown here is derived from an EMBL/GenBank/DDBJ whole genome shotgun (WGS) entry which is preliminary data.</text>
</comment>
<dbReference type="Proteomes" id="UP001501742">
    <property type="component" value="Unassembled WGS sequence"/>
</dbReference>
<name>A0ABP4KBA9_9MICO</name>
<keyword evidence="2" id="KW-1185">Reference proteome</keyword>
<sequence>MEITEPTLLRAVPTDPSTARTLRRQCAAGKLTRIRPGTYVASAEWVGLSPSSQHRTIARALAPELGSSSAFSHITAAILHGWPLIGPAPERVHVVDLDATSVTHRLGVVRHAPQEAVPIDLTHQFHGVRVTSPLVTAVLVATTSDPSTAAVAIDHAVRNGSVDPASLQLALPEPPARGSRRARLVVAALDARHESVGESYTAVRLVELGVGPAQPQYGFRLPDGTLRRVDFWIPSLGVVLEFDGQQKYVDPTMLAGRDAAQVLWQEKIREDQLRALPGVRTVIRVTWWHLADPERLRTLLRQHGIRV</sequence>
<dbReference type="EMBL" id="BAAAJX010000017">
    <property type="protein sequence ID" value="GAA1494684.1"/>
    <property type="molecule type" value="Genomic_DNA"/>
</dbReference>
<proteinExistence type="predicted"/>
<organism evidence="1 2">
    <name type="scientific">Curtobacterium herbarum</name>
    <dbReference type="NCBI Taxonomy" id="150122"/>
    <lineage>
        <taxon>Bacteria</taxon>
        <taxon>Bacillati</taxon>
        <taxon>Actinomycetota</taxon>
        <taxon>Actinomycetes</taxon>
        <taxon>Micrococcales</taxon>
        <taxon>Microbacteriaceae</taxon>
        <taxon>Curtobacterium</taxon>
    </lineage>
</organism>
<evidence type="ECO:0008006" key="3">
    <source>
        <dbReference type="Google" id="ProtNLM"/>
    </source>
</evidence>
<gene>
    <name evidence="1" type="ORF">GCM10009627_30300</name>
</gene>
<reference evidence="2" key="1">
    <citation type="journal article" date="2019" name="Int. J. Syst. Evol. Microbiol.">
        <title>The Global Catalogue of Microorganisms (GCM) 10K type strain sequencing project: providing services to taxonomists for standard genome sequencing and annotation.</title>
        <authorList>
            <consortium name="The Broad Institute Genomics Platform"/>
            <consortium name="The Broad Institute Genome Sequencing Center for Infectious Disease"/>
            <person name="Wu L."/>
            <person name="Ma J."/>
        </authorList>
    </citation>
    <scope>NUCLEOTIDE SEQUENCE [LARGE SCALE GENOMIC DNA]</scope>
    <source>
        <strain evidence="2">JCM 12140</strain>
    </source>
</reference>
<evidence type="ECO:0000313" key="1">
    <source>
        <dbReference type="EMBL" id="GAA1494684.1"/>
    </source>
</evidence>
<protein>
    <recommendedName>
        <fullName evidence="3">Type IV toxin-antitoxin system AbiEi family antitoxin domain-containing protein</fullName>
    </recommendedName>
</protein>
<accession>A0ABP4KBA9</accession>